<keyword evidence="9" id="KW-0446">Lipid-binding</keyword>
<comment type="similarity">
    <text evidence="2">Belongs to the OSBP family.</text>
</comment>
<evidence type="ECO:0000256" key="9">
    <source>
        <dbReference type="ARBA" id="ARBA00023121"/>
    </source>
</evidence>
<dbReference type="Pfam" id="PF01237">
    <property type="entry name" value="Oxysterol_BP"/>
    <property type="match status" value="2"/>
</dbReference>
<dbReference type="GO" id="GO:0006869">
    <property type="term" value="P:lipid transport"/>
    <property type="evidence" value="ECO:0007669"/>
    <property type="project" value="UniProtKB-KW"/>
</dbReference>
<dbReference type="InterPro" id="IPR037239">
    <property type="entry name" value="OSBP_sf"/>
</dbReference>
<feature type="compositionally biased region" description="Basic and acidic residues" evidence="12">
    <location>
        <begin position="584"/>
        <end position="595"/>
    </location>
</feature>
<evidence type="ECO:0000256" key="8">
    <source>
        <dbReference type="ARBA" id="ARBA00023055"/>
    </source>
</evidence>
<evidence type="ECO:0000256" key="2">
    <source>
        <dbReference type="ARBA" id="ARBA00008842"/>
    </source>
</evidence>
<accession>A0A814QN47</accession>
<comment type="caution">
    <text evidence="15">The sequence shown here is derived from an EMBL/GenBank/DDBJ whole genome shotgun (WGS) entry which is preliminary data.</text>
</comment>
<keyword evidence="8" id="KW-0445">Lipid transport</keyword>
<dbReference type="InterPro" id="IPR001849">
    <property type="entry name" value="PH_domain"/>
</dbReference>
<dbReference type="FunFam" id="2.40.160.120:FF:000020">
    <property type="entry name" value="Oxysterol-binding protein"/>
    <property type="match status" value="1"/>
</dbReference>
<evidence type="ECO:0000256" key="7">
    <source>
        <dbReference type="ARBA" id="ARBA00022989"/>
    </source>
</evidence>
<evidence type="ECO:0000256" key="10">
    <source>
        <dbReference type="ARBA" id="ARBA00023136"/>
    </source>
</evidence>
<feature type="compositionally biased region" description="Acidic residues" evidence="12">
    <location>
        <begin position="625"/>
        <end position="635"/>
    </location>
</feature>
<keyword evidence="6" id="KW-0256">Endoplasmic reticulum</keyword>
<comment type="subcellular location">
    <subcellularLocation>
        <location evidence="1">Endoplasmic reticulum membrane</location>
        <topology evidence="1">Single-pass membrane protein</topology>
    </subcellularLocation>
</comment>
<evidence type="ECO:0000256" key="11">
    <source>
        <dbReference type="SAM" id="Coils"/>
    </source>
</evidence>
<feature type="region of interest" description="Disordered" evidence="12">
    <location>
        <begin position="573"/>
        <end position="638"/>
    </location>
</feature>
<dbReference type="Gene3D" id="3.30.70.3490">
    <property type="match status" value="1"/>
</dbReference>
<evidence type="ECO:0000256" key="3">
    <source>
        <dbReference type="ARBA" id="ARBA00022448"/>
    </source>
</evidence>
<dbReference type="FunFam" id="2.40.160.120:FF:000004">
    <property type="entry name" value="Oxysterol-binding protein"/>
    <property type="match status" value="1"/>
</dbReference>
<dbReference type="EMBL" id="CAJNOE010000289">
    <property type="protein sequence ID" value="CAF1122066.1"/>
    <property type="molecule type" value="Genomic_DNA"/>
</dbReference>
<dbReference type="Gene3D" id="1.10.287.2720">
    <property type="match status" value="1"/>
</dbReference>
<dbReference type="GO" id="GO:0005789">
    <property type="term" value="C:endoplasmic reticulum membrane"/>
    <property type="evidence" value="ECO:0007669"/>
    <property type="project" value="UniProtKB-SubCell"/>
</dbReference>
<proteinExistence type="inferred from homology"/>
<dbReference type="InterPro" id="IPR011993">
    <property type="entry name" value="PH-like_dom_sf"/>
</dbReference>
<dbReference type="Gene3D" id="2.40.160.120">
    <property type="match status" value="2"/>
</dbReference>
<dbReference type="PROSITE" id="PS50003">
    <property type="entry name" value="PH_DOMAIN"/>
    <property type="match status" value="1"/>
</dbReference>
<dbReference type="GO" id="GO:0005829">
    <property type="term" value="C:cytosol"/>
    <property type="evidence" value="ECO:0007669"/>
    <property type="project" value="TreeGrafter"/>
</dbReference>
<dbReference type="Gene3D" id="2.30.29.30">
    <property type="entry name" value="Pleckstrin-homology domain (PH domain)/Phosphotyrosine-binding domain (PTB)"/>
    <property type="match status" value="1"/>
</dbReference>
<evidence type="ECO:0000313" key="16">
    <source>
        <dbReference type="Proteomes" id="UP000663860"/>
    </source>
</evidence>
<evidence type="ECO:0000256" key="6">
    <source>
        <dbReference type="ARBA" id="ARBA00022824"/>
    </source>
</evidence>
<evidence type="ECO:0000256" key="1">
    <source>
        <dbReference type="ARBA" id="ARBA00004389"/>
    </source>
</evidence>
<name>A0A814QN47_9BILA</name>
<dbReference type="FunFam" id="2.30.29.30:FF:000030">
    <property type="entry name" value="Oxysterol-binding protein"/>
    <property type="match status" value="1"/>
</dbReference>
<dbReference type="AlphaFoldDB" id="A0A814QN47"/>
<dbReference type="PANTHER" id="PTHR10972:SF102">
    <property type="entry name" value="OXYSTEROL-BINDING PROTEIN"/>
    <property type="match status" value="1"/>
</dbReference>
<gene>
    <name evidence="15" type="ORF">IZO911_LOCUS24200</name>
</gene>
<evidence type="ECO:0000256" key="5">
    <source>
        <dbReference type="ARBA" id="ARBA00022692"/>
    </source>
</evidence>
<keyword evidence="7 13" id="KW-1133">Transmembrane helix</keyword>
<keyword evidence="4" id="KW-0597">Phosphoprotein</keyword>
<dbReference type="Proteomes" id="UP000663860">
    <property type="component" value="Unassembled WGS sequence"/>
</dbReference>
<evidence type="ECO:0000256" key="13">
    <source>
        <dbReference type="SAM" id="Phobius"/>
    </source>
</evidence>
<feature type="transmembrane region" description="Helical" evidence="13">
    <location>
        <begin position="1210"/>
        <end position="1227"/>
    </location>
</feature>
<keyword evidence="11" id="KW-0175">Coiled coil</keyword>
<dbReference type="InterPro" id="IPR000648">
    <property type="entry name" value="Oxysterol-bd"/>
</dbReference>
<evidence type="ECO:0000256" key="4">
    <source>
        <dbReference type="ARBA" id="ARBA00022553"/>
    </source>
</evidence>
<keyword evidence="5 13" id="KW-0812">Transmembrane</keyword>
<dbReference type="SUPFAM" id="SSF144000">
    <property type="entry name" value="Oxysterol-binding protein-like"/>
    <property type="match status" value="2"/>
</dbReference>
<dbReference type="GO" id="GO:0015485">
    <property type="term" value="F:cholesterol binding"/>
    <property type="evidence" value="ECO:0007669"/>
    <property type="project" value="TreeGrafter"/>
</dbReference>
<evidence type="ECO:0000313" key="15">
    <source>
        <dbReference type="EMBL" id="CAF1122066.1"/>
    </source>
</evidence>
<feature type="compositionally biased region" description="Polar residues" evidence="12">
    <location>
        <begin position="573"/>
        <end position="583"/>
    </location>
</feature>
<organism evidence="15 16">
    <name type="scientific">Adineta steineri</name>
    <dbReference type="NCBI Taxonomy" id="433720"/>
    <lineage>
        <taxon>Eukaryota</taxon>
        <taxon>Metazoa</taxon>
        <taxon>Spiralia</taxon>
        <taxon>Gnathifera</taxon>
        <taxon>Rotifera</taxon>
        <taxon>Eurotatoria</taxon>
        <taxon>Bdelloidea</taxon>
        <taxon>Adinetida</taxon>
        <taxon>Adinetidae</taxon>
        <taxon>Adineta</taxon>
    </lineage>
</organism>
<dbReference type="SMART" id="SM00233">
    <property type="entry name" value="PH"/>
    <property type="match status" value="1"/>
</dbReference>
<feature type="compositionally biased region" description="Polar residues" evidence="12">
    <location>
        <begin position="596"/>
        <end position="613"/>
    </location>
</feature>
<dbReference type="GO" id="GO:0032541">
    <property type="term" value="C:cortical endoplasmic reticulum"/>
    <property type="evidence" value="ECO:0007669"/>
    <property type="project" value="TreeGrafter"/>
</dbReference>
<sequence>METTANLSDSKVYKSSSYLNRLLPRHKNISVPSNLALQNSSNKTFDSSTESIERQSTPKYELYKMQKQSYENAKKKITSELDYILKDPSVVIVSDWLKVRGTLRDWTKLWAVLKPGLMLLYRNPPSMDGVWVGTIVLSSCEVMQRPSKRSGFCFKIWHLLEKSIWTQKGPNNEQFGALTFPLPITYLICRASDETAGRCWMDALELTMKCSKLLKKPYSTNDIFSTTLKSSSSMLCNDDNTNISDNEIDLTRTKMKEELDRISDVSIDTSKPSRSDSSQSETSQDIINNNEKNETPYILALPEEMGELGNAAQTEEVAEENKSLIMHLLKQVRPGMDLSKVVLPTFILEPRSFLEKLSDYYHHCDILEEAVNSSDPLERMKTIVKFYLSGFYKKPKGLKKPYNPVLGEVYRCYFHHPKNVSKTFYLAEQISHHPPITNFYVSNRQEGFCVQGSILAKSKFYGNSLSAILDGTARLTLLTLGEDYIITMPYANCKGILIGRLTMELGGKVTIVCEKTRYSADIEFKLKPFIGGQELTNLIEGNIRLEKDVIYTFSGHWDDEIILTDKTTNILSRDSNNRTSSIASHDEHENSRSRLDSASSDISQTTGSSTSYASPPRQFVPPSDIESEYGGDESDHETNNKMQKLLNIYKNKFSQLKSAYDEVEREKDNLKNVLQQQQDTHIKHREAFRKKMKQEQQAREQTESIYLKEIKLRDSKIEEFTQQLTEHEQLVQSLQGEIKLRDSKIQEFTQQFAEHEKLIQSLKGENETLREQNTKRGTLLAELTERDNLLQQLNEKQTIIETMMKTDYKYVAYKAVNSSDPLERMKTIVKFYLSGFYKKPKGLKKPYNPVLGEVYRCYFHHPKNVSKTFYLAEQISHHPPITNFYVSNRQEGFCVQGSILAKSKFYGNSLSAILDGTARLTLLNLGEDYIITMPYANCKGILIGRLTMELGGKVTIVCEKTRYSADIEFKLKPFIGGQELTNLIEGKIRLEKDVIYTFSGHWDDEIILTDKTTNAKSIFWKVTQSVMNSRLKRFVVPIEQQQDNESEKLWQRVTSAIKQNDQILATTEKTIIENEQRKQTNERKVTGNEWHPKLFSIDQNTKEWIYNHTDIHPWDTHNDISTYENNFIIRTRTCHHRNQSPTHIRSLSIRNSHEESLQINRKQSFDHNLTSILKNFQTNLIQTTERINLHEQQIHYLHNHHHTPHYLSPYIHFILIIFVAMILKYIFH</sequence>
<feature type="domain" description="PH" evidence="14">
    <location>
        <begin position="90"/>
        <end position="209"/>
    </location>
</feature>
<keyword evidence="3" id="KW-0813">Transport</keyword>
<keyword evidence="10 13" id="KW-0472">Membrane</keyword>
<reference evidence="15" key="1">
    <citation type="submission" date="2021-02" db="EMBL/GenBank/DDBJ databases">
        <authorList>
            <person name="Nowell W R."/>
        </authorList>
    </citation>
    <scope>NUCLEOTIDE SEQUENCE</scope>
</reference>
<evidence type="ECO:0000259" key="14">
    <source>
        <dbReference type="PROSITE" id="PS50003"/>
    </source>
</evidence>
<dbReference type="PANTHER" id="PTHR10972">
    <property type="entry name" value="OXYSTEROL-BINDING PROTEIN-RELATED"/>
    <property type="match status" value="1"/>
</dbReference>
<dbReference type="FunFam" id="1.10.287.2720:FF:000002">
    <property type="entry name" value="Oxysterol-binding protein"/>
    <property type="match status" value="1"/>
</dbReference>
<feature type="region of interest" description="Disordered" evidence="12">
    <location>
        <begin position="261"/>
        <end position="292"/>
    </location>
</feature>
<dbReference type="SUPFAM" id="SSF50729">
    <property type="entry name" value="PH domain-like"/>
    <property type="match status" value="1"/>
</dbReference>
<feature type="coiled-coil region" evidence="11">
    <location>
        <begin position="646"/>
        <end position="772"/>
    </location>
</feature>
<protein>
    <recommendedName>
        <fullName evidence="14">PH domain-containing protein</fullName>
    </recommendedName>
</protein>
<evidence type="ECO:0000256" key="12">
    <source>
        <dbReference type="SAM" id="MobiDB-lite"/>
    </source>
</evidence>
<feature type="compositionally biased region" description="Low complexity" evidence="12">
    <location>
        <begin position="275"/>
        <end position="285"/>
    </location>
</feature>